<dbReference type="AlphaFoldDB" id="U4LU82"/>
<dbReference type="Proteomes" id="UP000018144">
    <property type="component" value="Unassembled WGS sequence"/>
</dbReference>
<evidence type="ECO:0000256" key="1">
    <source>
        <dbReference type="SAM" id="SignalP"/>
    </source>
</evidence>
<evidence type="ECO:0000313" key="3">
    <source>
        <dbReference type="Proteomes" id="UP000018144"/>
    </source>
</evidence>
<feature type="chain" id="PRO_5004651911" evidence="1">
    <location>
        <begin position="18"/>
        <end position="64"/>
    </location>
</feature>
<keyword evidence="2" id="KW-0261">Viral envelope protein</keyword>
<dbReference type="EMBL" id="HF935596">
    <property type="protein sequence ID" value="CCX31431.1"/>
    <property type="molecule type" value="Genomic_DNA"/>
</dbReference>
<organism evidence="2 3">
    <name type="scientific">Pyronema omphalodes (strain CBS 100304)</name>
    <name type="common">Pyronema confluens</name>
    <dbReference type="NCBI Taxonomy" id="1076935"/>
    <lineage>
        <taxon>Eukaryota</taxon>
        <taxon>Fungi</taxon>
        <taxon>Dikarya</taxon>
        <taxon>Ascomycota</taxon>
        <taxon>Pezizomycotina</taxon>
        <taxon>Pezizomycetes</taxon>
        <taxon>Pezizales</taxon>
        <taxon>Pyronemataceae</taxon>
        <taxon>Pyronema</taxon>
    </lineage>
</organism>
<accession>U4LU82</accession>
<proteinExistence type="predicted"/>
<keyword evidence="3" id="KW-1185">Reference proteome</keyword>
<feature type="signal peptide" evidence="1">
    <location>
        <begin position="1"/>
        <end position="17"/>
    </location>
</feature>
<reference evidence="2 3" key="1">
    <citation type="journal article" date="2013" name="PLoS Genet.">
        <title>The genome and development-dependent transcriptomes of Pyronema confluens: a window into fungal evolution.</title>
        <authorList>
            <person name="Traeger S."/>
            <person name="Altegoer F."/>
            <person name="Freitag M."/>
            <person name="Gabaldon T."/>
            <person name="Kempken F."/>
            <person name="Kumar A."/>
            <person name="Marcet-Houben M."/>
            <person name="Poggeler S."/>
            <person name="Stajich J.E."/>
            <person name="Nowrousian M."/>
        </authorList>
    </citation>
    <scope>NUCLEOTIDE SEQUENCE [LARGE SCALE GENOMIC DNA]</scope>
    <source>
        <strain evidence="3">CBS 100304</strain>
        <tissue evidence="2">Vegetative mycelium</tissue>
    </source>
</reference>
<evidence type="ECO:0000313" key="2">
    <source>
        <dbReference type="EMBL" id="CCX31431.1"/>
    </source>
</evidence>
<protein>
    <submittedName>
        <fullName evidence="2">Similar to Envelope protein 165 acc. no. P0C9W6</fullName>
    </submittedName>
</protein>
<name>U4LU82_PYROM</name>
<gene>
    <name evidence="2" type="ORF">PCON_10778</name>
</gene>
<sequence length="64" mass="7126">MKFLALIPFVFALTAIATPESQPIEELVPRQKQCKPRGTSCRGRGQCCPGFYCTSYSGRPKACW</sequence>
<keyword evidence="2" id="KW-0946">Virion</keyword>
<keyword evidence="1" id="KW-0732">Signal</keyword>